<dbReference type="EnsemblMetazoa" id="BGLB019542-RB">
    <property type="protein sequence ID" value="BGLB019542-PB"/>
    <property type="gene ID" value="BGLB019542"/>
</dbReference>
<feature type="compositionally biased region" description="Basic and acidic residues" evidence="2">
    <location>
        <begin position="346"/>
        <end position="356"/>
    </location>
</feature>
<dbReference type="GO" id="GO:0031267">
    <property type="term" value="F:small GTPase binding"/>
    <property type="evidence" value="ECO:0007669"/>
    <property type="project" value="TreeGrafter"/>
</dbReference>
<dbReference type="InterPro" id="IPR003123">
    <property type="entry name" value="VPS9"/>
</dbReference>
<dbReference type="EnsemblMetazoa" id="BGLB019542-RA">
    <property type="protein sequence ID" value="BGLB019542-PA"/>
    <property type="gene ID" value="BGLB019542"/>
</dbReference>
<reference evidence="4" key="1">
    <citation type="journal article" date="2004" name="J. Parasitol.">
        <title>The mitochondrial genome of Biomphalaria glabrata (Gastropoda: Basommatophora), intermediate host of Schistosoma mansoni.</title>
        <authorList>
            <person name="DeJong R.J."/>
            <person name="Emery A.M."/>
            <person name="Adema C.M."/>
        </authorList>
    </citation>
    <scope>NUCLEOTIDE SEQUENCE</scope>
    <source>
        <strain evidence="4">BB02</strain>
    </source>
</reference>
<dbReference type="GO" id="GO:0005085">
    <property type="term" value="F:guanyl-nucleotide exchange factor activity"/>
    <property type="evidence" value="ECO:0007669"/>
    <property type="project" value="InterPro"/>
</dbReference>
<sequence length="818" mass="92821">MTETSFDTLVKEIGEAVKLDDDSQVKEAYKKYVVCIYKIATNLVLALNHAGGDVIVNKKTNKEVKLAAQCVDRVAVLIEKLDKSPKPKQTMKSFTDSVKSILKEQPLKAFRLTKQTTIKSGFSNNLVPSLPPENNPYIFRVEKTRTLSPMEIAQKQNQSLMAAYKARMNRLNRSDFNAFNYSLTIQRKLAENIAIARAQEEEIARKMQARNQRLEEEAAKRFATPIGMSKAEQEQRQIYKRILEYENEAKWLKNWRSKLEASPEDPILISQLVAEVLRCADHPLTVLLKKYQLKIYERLYPLVNDKHKGLDQIKIPLLKSEWPTLDEVSDIVFKRQTSLQSPSASQERKSFTDDCQQKNGDAVDGPCQASGIDSPSALLVRNEDDWDDPLCVRSESSDSLKTISKDSQDSLQANSEEDNSLTSPKEIGDEKNGSITMASSSNQSPSKFETAMAESKQNLELALQEGQDLASQLSWERRQAQLLMRQVTHDYSSYKVDNYDEDNLDYLFDEDESGENCGDLTQQFWESLMSHRDHCPPAEDESSGQDKGSTLGRSVSHQLPGPPLTFDDPEKTCHSLPASFDEPDGVDAKTFSKMHLEAYKRHLASISEDIHRYLEKLLVMMTIAYEPLDTPVGRDQCAVSLEEPFFKPIWKTLFRLFRVVNYKQELVLASIMTKYSNITPEDLKVSKKLCLTDSDTQPYQAAITELSHVQDYYTMLTKLECVVKVCRMICECVDEYYKKIQDRDASMKKAPSLGADDLLPILSYVIIRSGLPQLAAECEAMTEFIHEGYMMGEEGYCLTTLRTALNFVTSLYPTCLTS</sequence>
<dbReference type="STRING" id="6526.A0A2C9KGW0"/>
<feature type="region of interest" description="Disordered" evidence="2">
    <location>
        <begin position="337"/>
        <end position="370"/>
    </location>
</feature>
<dbReference type="Gene3D" id="1.20.1050.80">
    <property type="entry name" value="VPS9 domain"/>
    <property type="match status" value="1"/>
</dbReference>
<protein>
    <recommendedName>
        <fullName evidence="3">VPS9 domain-containing protein</fullName>
    </recommendedName>
</protein>
<feature type="region of interest" description="Disordered" evidence="2">
    <location>
        <begin position="390"/>
        <end position="453"/>
    </location>
</feature>
<dbReference type="SUPFAM" id="SSF109993">
    <property type="entry name" value="VPS9 domain"/>
    <property type="match status" value="1"/>
</dbReference>
<gene>
    <name evidence="5" type="primary">106069174</name>
</gene>
<feature type="domain" description="VPS9" evidence="3">
    <location>
        <begin position="662"/>
        <end position="817"/>
    </location>
</feature>
<reference evidence="5" key="3">
    <citation type="submission" date="2020-05" db="UniProtKB">
        <authorList>
            <consortium name="EnsemblMetazoa"/>
        </authorList>
    </citation>
    <scope>IDENTIFICATION</scope>
    <source>
        <strain evidence="5">BB02</strain>
    </source>
</reference>
<dbReference type="EnsemblMetazoa" id="BGLB019542-RE">
    <property type="protein sequence ID" value="BGLB019542-PE"/>
    <property type="gene ID" value="BGLB019542"/>
</dbReference>
<evidence type="ECO:0000313" key="5">
    <source>
        <dbReference type="EnsemblMetazoa" id="BGLB019542-PE"/>
    </source>
</evidence>
<feature type="compositionally biased region" description="Basic and acidic residues" evidence="2">
    <location>
        <begin position="395"/>
        <end position="408"/>
    </location>
</feature>
<dbReference type="VEuPathDB" id="VectorBase:BGLAX_039118"/>
<dbReference type="RefSeq" id="XP_013084269.2">
    <property type="nucleotide sequence ID" value="XM_013228815.2"/>
</dbReference>
<dbReference type="VEuPathDB" id="VectorBase:BGLB019542"/>
<dbReference type="PROSITE" id="PS51205">
    <property type="entry name" value="VPS9"/>
    <property type="match status" value="1"/>
</dbReference>
<dbReference type="InterPro" id="IPR045046">
    <property type="entry name" value="Vps9-like"/>
</dbReference>
<feature type="region of interest" description="Disordered" evidence="2">
    <location>
        <begin position="531"/>
        <end position="561"/>
    </location>
</feature>
<dbReference type="PANTHER" id="PTHR23101:SF98">
    <property type="entry name" value="VPS9 DOMAIN-CONTAINING PROTEIN 1"/>
    <property type="match status" value="1"/>
</dbReference>
<dbReference type="SMART" id="SM00167">
    <property type="entry name" value="VPS9"/>
    <property type="match status" value="1"/>
</dbReference>
<dbReference type="GO" id="GO:0016192">
    <property type="term" value="P:vesicle-mediated transport"/>
    <property type="evidence" value="ECO:0007669"/>
    <property type="project" value="InterPro"/>
</dbReference>
<organism evidence="5 6">
    <name type="scientific">Biomphalaria glabrata</name>
    <name type="common">Bloodfluke planorb</name>
    <name type="synonym">Freshwater snail</name>
    <dbReference type="NCBI Taxonomy" id="6526"/>
    <lineage>
        <taxon>Eukaryota</taxon>
        <taxon>Metazoa</taxon>
        <taxon>Spiralia</taxon>
        <taxon>Lophotrochozoa</taxon>
        <taxon>Mollusca</taxon>
        <taxon>Gastropoda</taxon>
        <taxon>Heterobranchia</taxon>
        <taxon>Euthyneura</taxon>
        <taxon>Panpulmonata</taxon>
        <taxon>Hygrophila</taxon>
        <taxon>Lymnaeoidea</taxon>
        <taxon>Planorbidae</taxon>
        <taxon>Biomphalaria</taxon>
    </lineage>
</organism>
<evidence type="ECO:0000313" key="4">
    <source>
        <dbReference type="EnsemblMetazoa" id="BGLB019542-PB"/>
    </source>
</evidence>
<keyword evidence="1" id="KW-0175">Coiled coil</keyword>
<proteinExistence type="predicted"/>
<evidence type="ECO:0000313" key="6">
    <source>
        <dbReference type="Proteomes" id="UP000076420"/>
    </source>
</evidence>
<dbReference type="GO" id="GO:0005829">
    <property type="term" value="C:cytosol"/>
    <property type="evidence" value="ECO:0007669"/>
    <property type="project" value="TreeGrafter"/>
</dbReference>
<dbReference type="RefSeq" id="XP_013084247.2">
    <property type="nucleotide sequence ID" value="XM_013228793.2"/>
</dbReference>
<dbReference type="EnsemblMetazoa" id="BGLB019542-RC">
    <property type="protein sequence ID" value="BGLB019542-PC"/>
    <property type="gene ID" value="BGLB019542"/>
</dbReference>
<feature type="coiled-coil region" evidence="1">
    <location>
        <begin position="197"/>
        <end position="248"/>
    </location>
</feature>
<evidence type="ECO:0000256" key="2">
    <source>
        <dbReference type="SAM" id="MobiDB-lite"/>
    </source>
</evidence>
<feature type="compositionally biased region" description="Polar residues" evidence="2">
    <location>
        <begin position="545"/>
        <end position="557"/>
    </location>
</feature>
<dbReference type="RefSeq" id="XP_013084239.2">
    <property type="nucleotide sequence ID" value="XM_013228785.2"/>
</dbReference>
<evidence type="ECO:0000256" key="1">
    <source>
        <dbReference type="SAM" id="Coils"/>
    </source>
</evidence>
<evidence type="ECO:0000259" key="3">
    <source>
        <dbReference type="PROSITE" id="PS51205"/>
    </source>
</evidence>
<dbReference type="InterPro" id="IPR037191">
    <property type="entry name" value="VPS9_dom_sf"/>
</dbReference>
<dbReference type="Pfam" id="PF02204">
    <property type="entry name" value="VPS9"/>
    <property type="match status" value="1"/>
</dbReference>
<dbReference type="OrthoDB" id="10264848at2759"/>
<dbReference type="EnsemblMetazoa" id="BGLB019542-RD">
    <property type="protein sequence ID" value="BGLB019542-PD"/>
    <property type="gene ID" value="BGLB019542"/>
</dbReference>
<accession>A0A2C9KGW0</accession>
<name>A0A2C9KGW0_BIOGL</name>
<reference evidence="4" key="2">
    <citation type="submission" date="2013-03" db="EMBL/GenBank/DDBJ databases">
        <title>Sequence assembly of the Biomphalaria glabrata genome version 4.3.</title>
        <authorList>
            <person name="Warren W."/>
            <person name="Wilson R.K."/>
            <person name="Hillier L.W."/>
            <person name="Minx P."/>
        </authorList>
    </citation>
    <scope>NUCLEOTIDE SEQUENCE</scope>
    <source>
        <strain evidence="4">BB02</strain>
    </source>
</reference>
<dbReference type="PANTHER" id="PTHR23101">
    <property type="entry name" value="RAB GDP/GTP EXCHANGE FACTOR"/>
    <property type="match status" value="1"/>
</dbReference>
<feature type="compositionally biased region" description="Polar residues" evidence="2">
    <location>
        <begin position="433"/>
        <end position="447"/>
    </location>
</feature>
<dbReference type="AlphaFoldDB" id="A0A2C9KGW0"/>
<dbReference type="KEGG" id="bgt:106069174"/>
<dbReference type="Proteomes" id="UP000076420">
    <property type="component" value="Unassembled WGS sequence"/>
</dbReference>
<dbReference type="GO" id="GO:0030139">
    <property type="term" value="C:endocytic vesicle"/>
    <property type="evidence" value="ECO:0007669"/>
    <property type="project" value="TreeGrafter"/>
</dbReference>